<evidence type="ECO:0000313" key="7">
    <source>
        <dbReference type="EMBL" id="KNC80046.1"/>
    </source>
</evidence>
<dbReference type="Pfam" id="PF00069">
    <property type="entry name" value="Pkinase"/>
    <property type="match status" value="1"/>
</dbReference>
<dbReference type="RefSeq" id="XP_014153948.1">
    <property type="nucleotide sequence ID" value="XM_014298473.1"/>
</dbReference>
<dbReference type="eggNOG" id="KOG4236">
    <property type="taxonomic scope" value="Eukaryota"/>
</dbReference>
<dbReference type="SUPFAM" id="SSF56112">
    <property type="entry name" value="Protein kinase-like (PK-like)"/>
    <property type="match status" value="1"/>
</dbReference>
<protein>
    <recommendedName>
        <fullName evidence="6">Protein kinase domain-containing protein</fullName>
    </recommendedName>
</protein>
<name>A0A0L0FTZ3_9EUKA</name>
<evidence type="ECO:0000256" key="2">
    <source>
        <dbReference type="ARBA" id="ARBA00022679"/>
    </source>
</evidence>
<dbReference type="PROSITE" id="PS50011">
    <property type="entry name" value="PROTEIN_KINASE_DOM"/>
    <property type="match status" value="1"/>
</dbReference>
<dbReference type="InterPro" id="IPR050205">
    <property type="entry name" value="CDPK_Ser/Thr_kinases"/>
</dbReference>
<accession>A0A0L0FTZ3</accession>
<evidence type="ECO:0000313" key="8">
    <source>
        <dbReference type="Proteomes" id="UP000054560"/>
    </source>
</evidence>
<gene>
    <name evidence="7" type="ORF">SARC_07592</name>
</gene>
<feature type="domain" description="Protein kinase" evidence="6">
    <location>
        <begin position="1"/>
        <end position="135"/>
    </location>
</feature>
<evidence type="ECO:0000259" key="6">
    <source>
        <dbReference type="PROSITE" id="PS50011"/>
    </source>
</evidence>
<dbReference type="GO" id="GO:0004674">
    <property type="term" value="F:protein serine/threonine kinase activity"/>
    <property type="evidence" value="ECO:0007669"/>
    <property type="project" value="UniProtKB-KW"/>
</dbReference>
<dbReference type="PANTHER" id="PTHR24349">
    <property type="entry name" value="SERINE/THREONINE-PROTEIN KINASE"/>
    <property type="match status" value="1"/>
</dbReference>
<reference evidence="7 8" key="1">
    <citation type="submission" date="2011-02" db="EMBL/GenBank/DDBJ databases">
        <title>The Genome Sequence of Sphaeroforma arctica JP610.</title>
        <authorList>
            <consortium name="The Broad Institute Genome Sequencing Platform"/>
            <person name="Russ C."/>
            <person name="Cuomo C."/>
            <person name="Young S.K."/>
            <person name="Zeng Q."/>
            <person name="Gargeya S."/>
            <person name="Alvarado L."/>
            <person name="Berlin A."/>
            <person name="Chapman S.B."/>
            <person name="Chen Z."/>
            <person name="Freedman E."/>
            <person name="Gellesch M."/>
            <person name="Goldberg J."/>
            <person name="Griggs A."/>
            <person name="Gujja S."/>
            <person name="Heilman E."/>
            <person name="Heiman D."/>
            <person name="Howarth C."/>
            <person name="Mehta T."/>
            <person name="Neiman D."/>
            <person name="Pearson M."/>
            <person name="Roberts A."/>
            <person name="Saif S."/>
            <person name="Shea T."/>
            <person name="Shenoy N."/>
            <person name="Sisk P."/>
            <person name="Stolte C."/>
            <person name="Sykes S."/>
            <person name="White J."/>
            <person name="Yandava C."/>
            <person name="Burger G."/>
            <person name="Gray M.W."/>
            <person name="Holland P.W.H."/>
            <person name="King N."/>
            <person name="Lang F.B.F."/>
            <person name="Roger A.J."/>
            <person name="Ruiz-Trillo I."/>
            <person name="Haas B."/>
            <person name="Nusbaum C."/>
            <person name="Birren B."/>
        </authorList>
    </citation>
    <scope>NUCLEOTIDE SEQUENCE [LARGE SCALE GENOMIC DNA]</scope>
    <source>
        <strain evidence="7 8">JP610</strain>
    </source>
</reference>
<dbReference type="OrthoDB" id="40902at2759"/>
<dbReference type="GO" id="GO:0005524">
    <property type="term" value="F:ATP binding"/>
    <property type="evidence" value="ECO:0007669"/>
    <property type="project" value="UniProtKB-KW"/>
</dbReference>
<keyword evidence="4" id="KW-0418">Kinase</keyword>
<dbReference type="SMART" id="SM00220">
    <property type="entry name" value="S_TKc"/>
    <property type="match status" value="1"/>
</dbReference>
<evidence type="ECO:0000256" key="5">
    <source>
        <dbReference type="ARBA" id="ARBA00022840"/>
    </source>
</evidence>
<organism evidence="7 8">
    <name type="scientific">Sphaeroforma arctica JP610</name>
    <dbReference type="NCBI Taxonomy" id="667725"/>
    <lineage>
        <taxon>Eukaryota</taxon>
        <taxon>Ichthyosporea</taxon>
        <taxon>Ichthyophonida</taxon>
        <taxon>Sphaeroforma</taxon>
    </lineage>
</organism>
<evidence type="ECO:0000256" key="4">
    <source>
        <dbReference type="ARBA" id="ARBA00022777"/>
    </source>
</evidence>
<dbReference type="AlphaFoldDB" id="A0A0L0FTZ3"/>
<dbReference type="InterPro" id="IPR000719">
    <property type="entry name" value="Prot_kinase_dom"/>
</dbReference>
<keyword evidence="8" id="KW-1185">Reference proteome</keyword>
<keyword evidence="5" id="KW-0067">ATP-binding</keyword>
<dbReference type="EMBL" id="KQ242206">
    <property type="protein sequence ID" value="KNC80046.1"/>
    <property type="molecule type" value="Genomic_DNA"/>
</dbReference>
<sequence>MKPDNILLKRVMDQYPMRTKIVDFGFAKSLDEDMYTETVAGTGAYMAPEIKSQSERGVGYTVLVDMWSVGAVLYHILCGALPFPDPFTPVDRQPLNFPDDPWAEISDDAKDLIRKMLCPADERLTAAACLEHPWMKQDPKLPVFFPVGVRNVDPNL</sequence>
<dbReference type="InterPro" id="IPR011009">
    <property type="entry name" value="Kinase-like_dom_sf"/>
</dbReference>
<keyword evidence="2" id="KW-0808">Transferase</keyword>
<proteinExistence type="predicted"/>
<dbReference type="GeneID" id="25908096"/>
<evidence type="ECO:0000256" key="3">
    <source>
        <dbReference type="ARBA" id="ARBA00022741"/>
    </source>
</evidence>
<dbReference type="Proteomes" id="UP000054560">
    <property type="component" value="Unassembled WGS sequence"/>
</dbReference>
<keyword evidence="1" id="KW-0723">Serine/threonine-protein kinase</keyword>
<dbReference type="Gene3D" id="1.10.510.10">
    <property type="entry name" value="Transferase(Phosphotransferase) domain 1"/>
    <property type="match status" value="1"/>
</dbReference>
<evidence type="ECO:0000256" key="1">
    <source>
        <dbReference type="ARBA" id="ARBA00022527"/>
    </source>
</evidence>
<keyword evidence="3" id="KW-0547">Nucleotide-binding</keyword>